<dbReference type="Gene3D" id="2.40.128.110">
    <property type="entry name" value="Lipid/polyisoprenoid-binding, YceI-like"/>
    <property type="match status" value="1"/>
</dbReference>
<dbReference type="SUPFAM" id="SSF101874">
    <property type="entry name" value="YceI-like"/>
    <property type="match status" value="1"/>
</dbReference>
<gene>
    <name evidence="2" type="ORF">I2H31_12650</name>
</gene>
<dbReference type="PANTHER" id="PTHR34406">
    <property type="entry name" value="PROTEIN YCEI"/>
    <property type="match status" value="1"/>
</dbReference>
<reference evidence="2 3" key="1">
    <citation type="submission" date="2020-11" db="EMBL/GenBank/DDBJ databases">
        <authorList>
            <person name="Kim M.K."/>
        </authorList>
    </citation>
    <scope>NUCLEOTIDE SEQUENCE [LARGE SCALE GENOMIC DNA]</scope>
    <source>
        <strain evidence="2 3">BT662</strain>
    </source>
</reference>
<protein>
    <submittedName>
        <fullName evidence="2">YceI family protein</fullName>
    </submittedName>
</protein>
<dbReference type="EMBL" id="JADQDM010000005">
    <property type="protein sequence ID" value="MBF9221953.1"/>
    <property type="molecule type" value="Genomic_DNA"/>
</dbReference>
<dbReference type="InterPro" id="IPR007372">
    <property type="entry name" value="Lipid/polyisoprenoid-bd_YceI"/>
</dbReference>
<evidence type="ECO:0000313" key="2">
    <source>
        <dbReference type="EMBL" id="MBF9221953.1"/>
    </source>
</evidence>
<name>A0ABS0I5G4_9BACT</name>
<feature type="domain" description="Lipid/polyisoprenoid-binding YceI-like" evidence="1">
    <location>
        <begin position="12"/>
        <end position="181"/>
    </location>
</feature>
<dbReference type="PANTHER" id="PTHR34406:SF1">
    <property type="entry name" value="PROTEIN YCEI"/>
    <property type="match status" value="1"/>
</dbReference>
<accession>A0ABS0I5G4</accession>
<organism evidence="2 3">
    <name type="scientific">Hymenobacter ruricola</name>
    <dbReference type="NCBI Taxonomy" id="2791023"/>
    <lineage>
        <taxon>Bacteria</taxon>
        <taxon>Pseudomonadati</taxon>
        <taxon>Bacteroidota</taxon>
        <taxon>Cytophagia</taxon>
        <taxon>Cytophagales</taxon>
        <taxon>Hymenobacteraceae</taxon>
        <taxon>Hymenobacter</taxon>
    </lineage>
</organism>
<keyword evidence="3" id="KW-1185">Reference proteome</keyword>
<proteinExistence type="predicted"/>
<dbReference type="InterPro" id="IPR036761">
    <property type="entry name" value="TTHA0802/YceI-like_sf"/>
</dbReference>
<dbReference type="Proteomes" id="UP000618931">
    <property type="component" value="Unassembled WGS sequence"/>
</dbReference>
<evidence type="ECO:0000313" key="3">
    <source>
        <dbReference type="Proteomes" id="UP000618931"/>
    </source>
</evidence>
<sequence length="184" mass="20029">MSETATAATATKWVLDPTHSEVQFKIKHLVISTVTGSFKSFQGTMESPGDDNFENAQLEFSLDVDSIDTNQEMRDGHLKGEEFFDVAKFPTIKFVSTAFVKDGDAYKVTGNLTMKDVTKPVTLEAEYGGSAVDFYGNHKAGFEVSGKINRKEFGLTWGGITEAGAIVLGDDVKLIANVQFAKQA</sequence>
<dbReference type="SMART" id="SM00867">
    <property type="entry name" value="YceI"/>
    <property type="match status" value="1"/>
</dbReference>
<dbReference type="Pfam" id="PF04264">
    <property type="entry name" value="YceI"/>
    <property type="match status" value="1"/>
</dbReference>
<comment type="caution">
    <text evidence="2">The sequence shown here is derived from an EMBL/GenBank/DDBJ whole genome shotgun (WGS) entry which is preliminary data.</text>
</comment>
<evidence type="ECO:0000259" key="1">
    <source>
        <dbReference type="SMART" id="SM00867"/>
    </source>
</evidence>
<dbReference type="RefSeq" id="WP_196293399.1">
    <property type="nucleotide sequence ID" value="NZ_JADQDM010000005.1"/>
</dbReference>